<evidence type="ECO:0000256" key="1">
    <source>
        <dbReference type="SAM" id="MobiDB-lite"/>
    </source>
</evidence>
<dbReference type="Proteomes" id="UP001180531">
    <property type="component" value="Unassembled WGS sequence"/>
</dbReference>
<comment type="caution">
    <text evidence="2">The sequence shown here is derived from an EMBL/GenBank/DDBJ whole genome shotgun (WGS) entry which is preliminary data.</text>
</comment>
<dbReference type="EMBL" id="JAVRFI010000002">
    <property type="protein sequence ID" value="MDT0448485.1"/>
    <property type="molecule type" value="Genomic_DNA"/>
</dbReference>
<gene>
    <name evidence="2" type="ORF">RM609_05215</name>
</gene>
<keyword evidence="3" id="KW-1185">Reference proteome</keyword>
<organism evidence="2 3">
    <name type="scientific">Streptomyces hesseae</name>
    <dbReference type="NCBI Taxonomy" id="3075519"/>
    <lineage>
        <taxon>Bacteria</taxon>
        <taxon>Bacillati</taxon>
        <taxon>Actinomycetota</taxon>
        <taxon>Actinomycetes</taxon>
        <taxon>Kitasatosporales</taxon>
        <taxon>Streptomycetaceae</taxon>
        <taxon>Streptomyces</taxon>
    </lineage>
</organism>
<evidence type="ECO:0000313" key="3">
    <source>
        <dbReference type="Proteomes" id="UP001180531"/>
    </source>
</evidence>
<dbReference type="RefSeq" id="WP_311608274.1">
    <property type="nucleotide sequence ID" value="NZ_JAVRFI010000002.1"/>
</dbReference>
<protein>
    <submittedName>
        <fullName evidence="2">Uncharacterized protein</fullName>
    </submittedName>
</protein>
<sequence>MGNRTTSPDRMLPSFGEAEGLGPEDSQFVRDLVAVLEKHGNLDRFGLCLLHDHFPVSADEVLVESHDIAARTLRIQVEKAATTGHTRPSQWRFVKRGGDGGEETEGEVCQVILQCTPVSGCPADRSMPS</sequence>
<evidence type="ECO:0000313" key="2">
    <source>
        <dbReference type="EMBL" id="MDT0448485.1"/>
    </source>
</evidence>
<feature type="region of interest" description="Disordered" evidence="1">
    <location>
        <begin position="1"/>
        <end position="20"/>
    </location>
</feature>
<accession>A0ABU2SL28</accession>
<reference evidence="2" key="1">
    <citation type="submission" date="2024-05" db="EMBL/GenBank/DDBJ databases">
        <title>30 novel species of actinomycetes from the DSMZ collection.</title>
        <authorList>
            <person name="Nouioui I."/>
        </authorList>
    </citation>
    <scope>NUCLEOTIDE SEQUENCE</scope>
    <source>
        <strain evidence="2">DSM 40473</strain>
    </source>
</reference>
<proteinExistence type="predicted"/>
<name>A0ABU2SL28_9ACTN</name>